<evidence type="ECO:0000256" key="7">
    <source>
        <dbReference type="ARBA" id="ARBA00022822"/>
    </source>
</evidence>
<dbReference type="EC" id="4.1.1.48" evidence="3 10"/>
<keyword evidence="9 10" id="KW-0456">Lyase</keyword>
<keyword evidence="6 10" id="KW-0210">Decarboxylase</keyword>
<gene>
    <name evidence="10 12" type="primary">trpC</name>
    <name evidence="12" type="ORF">GCM10011617_14610</name>
</gene>
<feature type="domain" description="Indole-3-glycerol phosphate synthase" evidence="11">
    <location>
        <begin position="5"/>
        <end position="259"/>
    </location>
</feature>
<dbReference type="HAMAP" id="MF_00134_B">
    <property type="entry name" value="IGPS_B"/>
    <property type="match status" value="1"/>
</dbReference>
<comment type="similarity">
    <text evidence="10">Belongs to the TrpC family.</text>
</comment>
<comment type="catalytic activity">
    <reaction evidence="1 10">
        <text>1-(2-carboxyphenylamino)-1-deoxy-D-ribulose 5-phosphate + H(+) = (1S,2R)-1-C-(indol-3-yl)glycerol 3-phosphate + CO2 + H2O</text>
        <dbReference type="Rhea" id="RHEA:23476"/>
        <dbReference type="ChEBI" id="CHEBI:15377"/>
        <dbReference type="ChEBI" id="CHEBI:15378"/>
        <dbReference type="ChEBI" id="CHEBI:16526"/>
        <dbReference type="ChEBI" id="CHEBI:58613"/>
        <dbReference type="ChEBI" id="CHEBI:58866"/>
        <dbReference type="EC" id="4.1.1.48"/>
    </reaction>
</comment>
<dbReference type="GO" id="GO:0000162">
    <property type="term" value="P:L-tryptophan biosynthetic process"/>
    <property type="evidence" value="ECO:0007669"/>
    <property type="project" value="UniProtKB-UniRule"/>
</dbReference>
<sequence length="262" mass="27945">MTDKLTEICDTKRQEVAARKPLASLADLAARAATQTAPRGFRAALEAKAADGFALIAEIKKASPSKGLIRPDFHPADHARAYQAGGAACLSVLTDAPYFQGHEDYLIAARAACDLPVLRKDFMIDTWQVAEARAIGADAILIIVAALDDALMAEIEAAALELGMDVLVEVHNEAEMERAARLKSRLIGVNNRDLKRFVTDIGTTERLAPLAPEGTLLVSESGINSHADLLRLAPCGARTFLVGESLMRQADVAAATRALLHG</sequence>
<dbReference type="InterPro" id="IPR011060">
    <property type="entry name" value="RibuloseP-bd_barrel"/>
</dbReference>
<dbReference type="NCBIfam" id="NF001373">
    <property type="entry name" value="PRK00278.1-6"/>
    <property type="match status" value="1"/>
</dbReference>
<dbReference type="InterPro" id="IPR001468">
    <property type="entry name" value="Indole-3-GlycerolPSynthase_CS"/>
</dbReference>
<keyword evidence="5 10" id="KW-0028">Amino-acid biosynthesis</keyword>
<dbReference type="EMBL" id="BMZD01000003">
    <property type="protein sequence ID" value="GGZ95520.1"/>
    <property type="molecule type" value="Genomic_DNA"/>
</dbReference>
<evidence type="ECO:0000256" key="5">
    <source>
        <dbReference type="ARBA" id="ARBA00022605"/>
    </source>
</evidence>
<evidence type="ECO:0000256" key="8">
    <source>
        <dbReference type="ARBA" id="ARBA00023141"/>
    </source>
</evidence>
<keyword evidence="7 10" id="KW-0822">Tryptophan biosynthesis</keyword>
<evidence type="ECO:0000256" key="6">
    <source>
        <dbReference type="ARBA" id="ARBA00022793"/>
    </source>
</evidence>
<keyword evidence="13" id="KW-1185">Reference proteome</keyword>
<evidence type="ECO:0000313" key="12">
    <source>
        <dbReference type="EMBL" id="GGZ95520.1"/>
    </source>
</evidence>
<dbReference type="SUPFAM" id="SSF51366">
    <property type="entry name" value="Ribulose-phoshate binding barrel"/>
    <property type="match status" value="1"/>
</dbReference>
<dbReference type="PANTHER" id="PTHR22854">
    <property type="entry name" value="TRYPTOPHAN BIOSYNTHESIS PROTEIN"/>
    <property type="match status" value="1"/>
</dbReference>
<evidence type="ECO:0000256" key="3">
    <source>
        <dbReference type="ARBA" id="ARBA00012362"/>
    </source>
</evidence>
<proteinExistence type="inferred from homology"/>
<dbReference type="Pfam" id="PF00218">
    <property type="entry name" value="IGPS"/>
    <property type="match status" value="1"/>
</dbReference>
<comment type="pathway">
    <text evidence="2 10">Amino-acid biosynthesis; L-tryptophan biosynthesis; L-tryptophan from chorismate: step 4/5.</text>
</comment>
<dbReference type="NCBIfam" id="NF001370">
    <property type="entry name" value="PRK00278.1-2"/>
    <property type="match status" value="1"/>
</dbReference>
<dbReference type="InterPro" id="IPR013785">
    <property type="entry name" value="Aldolase_TIM"/>
</dbReference>
<dbReference type="RefSeq" id="WP_189540017.1">
    <property type="nucleotide sequence ID" value="NZ_BMZD01000003.1"/>
</dbReference>
<dbReference type="AlphaFoldDB" id="A0A918RFI3"/>
<dbReference type="NCBIfam" id="NF001377">
    <property type="entry name" value="PRK00278.2-4"/>
    <property type="match status" value="1"/>
</dbReference>
<dbReference type="InterPro" id="IPR045186">
    <property type="entry name" value="Indole-3-glycerol_P_synth"/>
</dbReference>
<evidence type="ECO:0000256" key="2">
    <source>
        <dbReference type="ARBA" id="ARBA00004696"/>
    </source>
</evidence>
<accession>A0A918RFI3</accession>
<evidence type="ECO:0000256" key="4">
    <source>
        <dbReference type="ARBA" id="ARBA00018080"/>
    </source>
</evidence>
<dbReference type="InterPro" id="IPR013798">
    <property type="entry name" value="Indole-3-glycerol_P_synth_dom"/>
</dbReference>
<dbReference type="PANTHER" id="PTHR22854:SF2">
    <property type="entry name" value="INDOLE-3-GLYCEROL-PHOSPHATE SYNTHASE"/>
    <property type="match status" value="1"/>
</dbReference>
<dbReference type="Gene3D" id="3.20.20.70">
    <property type="entry name" value="Aldolase class I"/>
    <property type="match status" value="1"/>
</dbReference>
<evidence type="ECO:0000256" key="1">
    <source>
        <dbReference type="ARBA" id="ARBA00001633"/>
    </source>
</evidence>
<dbReference type="GO" id="GO:0004640">
    <property type="term" value="F:phosphoribosylanthranilate isomerase activity"/>
    <property type="evidence" value="ECO:0007669"/>
    <property type="project" value="TreeGrafter"/>
</dbReference>
<dbReference type="FunFam" id="3.20.20.70:FF:000024">
    <property type="entry name" value="Indole-3-glycerol phosphate synthase"/>
    <property type="match status" value="1"/>
</dbReference>
<evidence type="ECO:0000313" key="13">
    <source>
        <dbReference type="Proteomes" id="UP000634139"/>
    </source>
</evidence>
<evidence type="ECO:0000259" key="11">
    <source>
        <dbReference type="Pfam" id="PF00218"/>
    </source>
</evidence>
<reference evidence="12" key="2">
    <citation type="submission" date="2020-09" db="EMBL/GenBank/DDBJ databases">
        <authorList>
            <person name="Sun Q."/>
            <person name="Kim S."/>
        </authorList>
    </citation>
    <scope>NUCLEOTIDE SEQUENCE</scope>
    <source>
        <strain evidence="12">KCTC 32422</strain>
    </source>
</reference>
<keyword evidence="8 10" id="KW-0057">Aromatic amino acid biosynthesis</keyword>
<organism evidence="12 13">
    <name type="scientific">Novosphingobium arvoryzae</name>
    <dbReference type="NCBI Taxonomy" id="1256514"/>
    <lineage>
        <taxon>Bacteria</taxon>
        <taxon>Pseudomonadati</taxon>
        <taxon>Pseudomonadota</taxon>
        <taxon>Alphaproteobacteria</taxon>
        <taxon>Sphingomonadales</taxon>
        <taxon>Sphingomonadaceae</taxon>
        <taxon>Novosphingobium</taxon>
    </lineage>
</organism>
<comment type="caution">
    <text evidence="12">The sequence shown here is derived from an EMBL/GenBank/DDBJ whole genome shotgun (WGS) entry which is preliminary data.</text>
</comment>
<evidence type="ECO:0000256" key="10">
    <source>
        <dbReference type="HAMAP-Rule" id="MF_00134"/>
    </source>
</evidence>
<reference evidence="12" key="1">
    <citation type="journal article" date="2014" name="Int. J. Syst. Evol. Microbiol.">
        <title>Complete genome sequence of Corynebacterium casei LMG S-19264T (=DSM 44701T), isolated from a smear-ripened cheese.</title>
        <authorList>
            <consortium name="US DOE Joint Genome Institute (JGI-PGF)"/>
            <person name="Walter F."/>
            <person name="Albersmeier A."/>
            <person name="Kalinowski J."/>
            <person name="Ruckert C."/>
        </authorList>
    </citation>
    <scope>NUCLEOTIDE SEQUENCE</scope>
    <source>
        <strain evidence="12">KCTC 32422</strain>
    </source>
</reference>
<dbReference type="GO" id="GO:0004425">
    <property type="term" value="F:indole-3-glycerol-phosphate synthase activity"/>
    <property type="evidence" value="ECO:0007669"/>
    <property type="project" value="UniProtKB-UniRule"/>
</dbReference>
<protein>
    <recommendedName>
        <fullName evidence="4 10">Indole-3-glycerol phosphate synthase</fullName>
        <shortName evidence="10">IGPS</shortName>
        <ecNumber evidence="3 10">4.1.1.48</ecNumber>
    </recommendedName>
</protein>
<dbReference type="Proteomes" id="UP000634139">
    <property type="component" value="Unassembled WGS sequence"/>
</dbReference>
<evidence type="ECO:0000256" key="9">
    <source>
        <dbReference type="ARBA" id="ARBA00023239"/>
    </source>
</evidence>
<name>A0A918RFI3_9SPHN</name>
<dbReference type="PROSITE" id="PS00614">
    <property type="entry name" value="IGPS"/>
    <property type="match status" value="1"/>
</dbReference>
<dbReference type="CDD" id="cd00331">
    <property type="entry name" value="IGPS"/>
    <property type="match status" value="1"/>
</dbReference>